<keyword evidence="6" id="KW-1185">Reference proteome</keyword>
<gene>
    <name evidence="5" type="ORF">C7I55_22635</name>
</gene>
<accession>A0A2P7QH57</accession>
<dbReference type="EMBL" id="PXYI01000009">
    <property type="protein sequence ID" value="PSJ37317.1"/>
    <property type="molecule type" value="Genomic_DNA"/>
</dbReference>
<dbReference type="Proteomes" id="UP000241167">
    <property type="component" value="Unassembled WGS sequence"/>
</dbReference>
<dbReference type="Pfam" id="PF01638">
    <property type="entry name" value="HxlR"/>
    <property type="match status" value="1"/>
</dbReference>
<protein>
    <submittedName>
        <fullName evidence="5">Transcriptional regulator</fullName>
    </submittedName>
</protein>
<evidence type="ECO:0000313" key="5">
    <source>
        <dbReference type="EMBL" id="PSJ37317.1"/>
    </source>
</evidence>
<organism evidence="5 6">
    <name type="scientific">Allosphingosinicella deserti</name>
    <dbReference type="NCBI Taxonomy" id="2116704"/>
    <lineage>
        <taxon>Bacteria</taxon>
        <taxon>Pseudomonadati</taxon>
        <taxon>Pseudomonadota</taxon>
        <taxon>Alphaproteobacteria</taxon>
        <taxon>Sphingomonadales</taxon>
        <taxon>Sphingomonadaceae</taxon>
        <taxon>Allosphingosinicella</taxon>
    </lineage>
</organism>
<dbReference type="OrthoDB" id="9782219at2"/>
<evidence type="ECO:0000256" key="1">
    <source>
        <dbReference type="ARBA" id="ARBA00023015"/>
    </source>
</evidence>
<keyword evidence="1" id="KW-0805">Transcription regulation</keyword>
<evidence type="ECO:0000256" key="2">
    <source>
        <dbReference type="ARBA" id="ARBA00023125"/>
    </source>
</evidence>
<dbReference type="InterPro" id="IPR036388">
    <property type="entry name" value="WH-like_DNA-bd_sf"/>
</dbReference>
<dbReference type="InterPro" id="IPR036390">
    <property type="entry name" value="WH_DNA-bd_sf"/>
</dbReference>
<dbReference type="RefSeq" id="WP_106515309.1">
    <property type="nucleotide sequence ID" value="NZ_PXYI01000009.1"/>
</dbReference>
<feature type="domain" description="HTH hxlR-type" evidence="4">
    <location>
        <begin position="14"/>
        <end position="111"/>
    </location>
</feature>
<proteinExistence type="predicted"/>
<keyword evidence="3" id="KW-0804">Transcription</keyword>
<dbReference type="AlphaFoldDB" id="A0A2P7QH57"/>
<dbReference type="PANTHER" id="PTHR33204">
    <property type="entry name" value="TRANSCRIPTIONAL REGULATOR, MARR FAMILY"/>
    <property type="match status" value="1"/>
</dbReference>
<comment type="caution">
    <text evidence="5">The sequence shown here is derived from an EMBL/GenBank/DDBJ whole genome shotgun (WGS) entry which is preliminary data.</text>
</comment>
<evidence type="ECO:0000256" key="3">
    <source>
        <dbReference type="ARBA" id="ARBA00023163"/>
    </source>
</evidence>
<dbReference type="PROSITE" id="PS51118">
    <property type="entry name" value="HTH_HXLR"/>
    <property type="match status" value="1"/>
</dbReference>
<dbReference type="Gene3D" id="1.10.10.10">
    <property type="entry name" value="Winged helix-like DNA-binding domain superfamily/Winged helix DNA-binding domain"/>
    <property type="match status" value="1"/>
</dbReference>
<evidence type="ECO:0000313" key="6">
    <source>
        <dbReference type="Proteomes" id="UP000241167"/>
    </source>
</evidence>
<dbReference type="GO" id="GO:0003677">
    <property type="term" value="F:DNA binding"/>
    <property type="evidence" value="ECO:0007669"/>
    <property type="project" value="UniProtKB-KW"/>
</dbReference>
<sequence>MTSPRPFKVQPIDCSIAAALDVVGERWSLLIVRAAFNKLRHFEEFQAALGIARNILADRLSRLVDHGILERVPDPVDRRRVVYTLTDKGKGLSPLIITLMQWGDRWGAATGGSKVLVDKRSRLPMAPMTVRGDDGRELALEDLEWVERDNLETDQTEKRAQVGS</sequence>
<keyword evidence="2" id="KW-0238">DNA-binding</keyword>
<name>A0A2P7QH57_9SPHN</name>
<dbReference type="SUPFAM" id="SSF46785">
    <property type="entry name" value="Winged helix' DNA-binding domain"/>
    <property type="match status" value="1"/>
</dbReference>
<reference evidence="5 6" key="1">
    <citation type="submission" date="2018-03" db="EMBL/GenBank/DDBJ databases">
        <title>The draft genome of Sphingosinicella sp. GL-C-18.</title>
        <authorList>
            <person name="Liu L."/>
            <person name="Li L."/>
            <person name="Liang L."/>
            <person name="Zhang X."/>
            <person name="Wang T."/>
        </authorList>
    </citation>
    <scope>NUCLEOTIDE SEQUENCE [LARGE SCALE GENOMIC DNA]</scope>
    <source>
        <strain evidence="5 6">GL-C-18</strain>
    </source>
</reference>
<dbReference type="PANTHER" id="PTHR33204:SF18">
    <property type="entry name" value="TRANSCRIPTIONAL REGULATORY PROTEIN"/>
    <property type="match status" value="1"/>
</dbReference>
<evidence type="ECO:0000259" key="4">
    <source>
        <dbReference type="PROSITE" id="PS51118"/>
    </source>
</evidence>
<dbReference type="InterPro" id="IPR002577">
    <property type="entry name" value="HTH_HxlR"/>
</dbReference>